<organism evidence="3 4">
    <name type="scientific">Rhodoglobus aureus</name>
    <dbReference type="NCBI Taxonomy" id="191497"/>
    <lineage>
        <taxon>Bacteria</taxon>
        <taxon>Bacillati</taxon>
        <taxon>Actinomycetota</taxon>
        <taxon>Actinomycetes</taxon>
        <taxon>Micrococcales</taxon>
        <taxon>Microbacteriaceae</taxon>
        <taxon>Rhodoglobus</taxon>
    </lineage>
</organism>
<evidence type="ECO:0008006" key="5">
    <source>
        <dbReference type="Google" id="ProtNLM"/>
    </source>
</evidence>
<keyword evidence="2" id="KW-1133">Transmembrane helix</keyword>
<reference evidence="4" key="1">
    <citation type="journal article" date="2019" name="Int. J. Syst. Evol. Microbiol.">
        <title>The Global Catalogue of Microorganisms (GCM) 10K type strain sequencing project: providing services to taxonomists for standard genome sequencing and annotation.</title>
        <authorList>
            <consortium name="The Broad Institute Genomics Platform"/>
            <consortium name="The Broad Institute Genome Sequencing Center for Infectious Disease"/>
            <person name="Wu L."/>
            <person name="Ma J."/>
        </authorList>
    </citation>
    <scope>NUCLEOTIDE SEQUENCE [LARGE SCALE GENOMIC DNA]</scope>
    <source>
        <strain evidence="4">JCM 12762</strain>
    </source>
</reference>
<evidence type="ECO:0000313" key="3">
    <source>
        <dbReference type="EMBL" id="GAA1210941.1"/>
    </source>
</evidence>
<feature type="region of interest" description="Disordered" evidence="1">
    <location>
        <begin position="88"/>
        <end position="130"/>
    </location>
</feature>
<sequence>MLEEPTGNEMEFTMKGKILLVVGLGIGYVLGTRAGREKYEKIKTTAAKLWNDPRIAEQRHNAEDFVKDKAPDVAEFLADGAKKVVKQVASSKSNNKSSSAKSTTTSSAAKKPAAKKSSSTASSTKSTNSK</sequence>
<comment type="caution">
    <text evidence="3">The sequence shown here is derived from an EMBL/GenBank/DDBJ whole genome shotgun (WGS) entry which is preliminary data.</text>
</comment>
<feature type="transmembrane region" description="Helical" evidence="2">
    <location>
        <begin position="12"/>
        <end position="31"/>
    </location>
</feature>
<evidence type="ECO:0000256" key="1">
    <source>
        <dbReference type="SAM" id="MobiDB-lite"/>
    </source>
</evidence>
<name>A0ABP4G268_9MICO</name>
<dbReference type="EMBL" id="BAAAKW010000017">
    <property type="protein sequence ID" value="GAA1210941.1"/>
    <property type="molecule type" value="Genomic_DNA"/>
</dbReference>
<keyword evidence="2" id="KW-0812">Transmembrane</keyword>
<accession>A0ABP4G268</accession>
<evidence type="ECO:0000256" key="2">
    <source>
        <dbReference type="SAM" id="Phobius"/>
    </source>
</evidence>
<keyword evidence="4" id="KW-1185">Reference proteome</keyword>
<protein>
    <recommendedName>
        <fullName evidence="5">YtxH domain-containing protein</fullName>
    </recommendedName>
</protein>
<evidence type="ECO:0000313" key="4">
    <source>
        <dbReference type="Proteomes" id="UP001500943"/>
    </source>
</evidence>
<proteinExistence type="predicted"/>
<keyword evidence="2" id="KW-0472">Membrane</keyword>
<dbReference type="Proteomes" id="UP001500943">
    <property type="component" value="Unassembled WGS sequence"/>
</dbReference>
<gene>
    <name evidence="3" type="ORF">GCM10009655_07530</name>
</gene>